<dbReference type="HOGENOM" id="CLU_048072_1_1_0"/>
<keyword evidence="3 6" id="KW-0812">Transmembrane</keyword>
<evidence type="ECO:0000256" key="2">
    <source>
        <dbReference type="ARBA" id="ARBA00022475"/>
    </source>
</evidence>
<feature type="transmembrane region" description="Helical" evidence="6">
    <location>
        <begin position="250"/>
        <end position="277"/>
    </location>
</feature>
<evidence type="ECO:0000256" key="3">
    <source>
        <dbReference type="ARBA" id="ARBA00022692"/>
    </source>
</evidence>
<protein>
    <recommendedName>
        <fullName evidence="9">Lysylphosphatidylglycerol synthetase/UPF0104</fullName>
    </recommendedName>
</protein>
<proteinExistence type="predicted"/>
<dbReference type="InParanoid" id="E6W2T3"/>
<accession>E6W2T3</accession>
<comment type="subcellular location">
    <subcellularLocation>
        <location evidence="1">Cell membrane</location>
        <topology evidence="1">Multi-pass membrane protein</topology>
    </subcellularLocation>
</comment>
<evidence type="ECO:0008006" key="9">
    <source>
        <dbReference type="Google" id="ProtNLM"/>
    </source>
</evidence>
<evidence type="ECO:0000313" key="7">
    <source>
        <dbReference type="EMBL" id="ADU66758.1"/>
    </source>
</evidence>
<sequence>MKYMLLATGIALTALLIWQADSQEFLTSLLMAKPEWLVAAFTLQLLTVTMISWQWKLLGHHIHSGCRFHQMVHINMSGTFFESVTPAMKTGGEVVKAYLLKRAFGWTTVQSVALVGLQKVVSIGPLLFLVGVSLSLYLLTNGISTPQGWLVATSGMILLPVFLLICAVFIAPAGLAVWLEKVFPAKWVHTLSQSLHSLENALSQVKKRGNLGRHFLLSVTLWFLFPAKAAIIALSMGLEADLINIATVTFLAYMVAMIPLTPGGLGTFEATVVFLLLPLEIAMHQSMAFAIILRLVTFWLPFLISALYLLAHWGLGHARVPARTPSP</sequence>
<dbReference type="KEGG" id="din:Selin_2038"/>
<dbReference type="Pfam" id="PF03706">
    <property type="entry name" value="LPG_synthase_TM"/>
    <property type="match status" value="1"/>
</dbReference>
<keyword evidence="8" id="KW-1185">Reference proteome</keyword>
<organism evidence="7 8">
    <name type="scientific">Desulfurispirillum indicum (strain ATCC BAA-1389 / DSM 22839 / S5)</name>
    <dbReference type="NCBI Taxonomy" id="653733"/>
    <lineage>
        <taxon>Bacteria</taxon>
        <taxon>Pseudomonadati</taxon>
        <taxon>Chrysiogenota</taxon>
        <taxon>Chrysiogenia</taxon>
        <taxon>Chrysiogenales</taxon>
        <taxon>Chrysiogenaceae</taxon>
        <taxon>Desulfurispirillum</taxon>
    </lineage>
</organism>
<feature type="transmembrane region" description="Helical" evidence="6">
    <location>
        <begin position="289"/>
        <end position="311"/>
    </location>
</feature>
<dbReference type="NCBIfam" id="TIGR00374">
    <property type="entry name" value="flippase-like domain"/>
    <property type="match status" value="1"/>
</dbReference>
<name>E6W2T3_DESIS</name>
<dbReference type="AlphaFoldDB" id="E6W2T3"/>
<dbReference type="GO" id="GO:0005886">
    <property type="term" value="C:plasma membrane"/>
    <property type="evidence" value="ECO:0007669"/>
    <property type="project" value="UniProtKB-SubCell"/>
</dbReference>
<reference evidence="7 8" key="1">
    <citation type="submission" date="2010-12" db="EMBL/GenBank/DDBJ databases">
        <title>Complete sequence of Desulfurispirillum indicum S5.</title>
        <authorList>
            <consortium name="US DOE Joint Genome Institute"/>
            <person name="Lucas S."/>
            <person name="Copeland A."/>
            <person name="Lapidus A."/>
            <person name="Cheng J.-F."/>
            <person name="Goodwin L."/>
            <person name="Pitluck S."/>
            <person name="Chertkov O."/>
            <person name="Held B."/>
            <person name="Detter J.C."/>
            <person name="Han C."/>
            <person name="Tapia R."/>
            <person name="Land M."/>
            <person name="Hauser L."/>
            <person name="Kyrpides N."/>
            <person name="Ivanova N."/>
            <person name="Mikhailova N."/>
            <person name="Haggblom M."/>
            <person name="Rauschenbach I."/>
            <person name="Bini E."/>
            <person name="Woyke T."/>
        </authorList>
    </citation>
    <scope>NUCLEOTIDE SEQUENCE [LARGE SCALE GENOMIC DNA]</scope>
    <source>
        <strain evidence="8">ATCC BAA-1389 / DSM 22839 / S5</strain>
    </source>
</reference>
<dbReference type="eggNOG" id="COG0392">
    <property type="taxonomic scope" value="Bacteria"/>
</dbReference>
<dbReference type="InterPro" id="IPR022791">
    <property type="entry name" value="L-PG_synthase/AglD"/>
</dbReference>
<dbReference type="PANTHER" id="PTHR39087">
    <property type="entry name" value="UPF0104 MEMBRANE PROTEIN MJ1595"/>
    <property type="match status" value="1"/>
</dbReference>
<dbReference type="STRING" id="653733.Selin_2038"/>
<keyword evidence="4 6" id="KW-1133">Transmembrane helix</keyword>
<evidence type="ECO:0000256" key="4">
    <source>
        <dbReference type="ARBA" id="ARBA00022989"/>
    </source>
</evidence>
<feature type="transmembrane region" description="Helical" evidence="6">
    <location>
        <begin position="215"/>
        <end position="238"/>
    </location>
</feature>
<feature type="transmembrane region" description="Helical" evidence="6">
    <location>
        <begin position="38"/>
        <end position="58"/>
    </location>
</feature>
<dbReference type="EMBL" id="CP002432">
    <property type="protein sequence ID" value="ADU66758.1"/>
    <property type="molecule type" value="Genomic_DNA"/>
</dbReference>
<keyword evidence="2" id="KW-1003">Cell membrane</keyword>
<gene>
    <name evidence="7" type="ordered locus">Selin_2038</name>
</gene>
<dbReference type="PANTHER" id="PTHR39087:SF2">
    <property type="entry name" value="UPF0104 MEMBRANE PROTEIN MJ1595"/>
    <property type="match status" value="1"/>
</dbReference>
<evidence type="ECO:0000313" key="8">
    <source>
        <dbReference type="Proteomes" id="UP000002572"/>
    </source>
</evidence>
<evidence type="ECO:0000256" key="5">
    <source>
        <dbReference type="ARBA" id="ARBA00023136"/>
    </source>
</evidence>
<feature type="transmembrane region" description="Helical" evidence="6">
    <location>
        <begin position="151"/>
        <end position="179"/>
    </location>
</feature>
<evidence type="ECO:0000256" key="6">
    <source>
        <dbReference type="SAM" id="Phobius"/>
    </source>
</evidence>
<keyword evidence="5 6" id="KW-0472">Membrane</keyword>
<evidence type="ECO:0000256" key="1">
    <source>
        <dbReference type="ARBA" id="ARBA00004651"/>
    </source>
</evidence>
<dbReference type="Proteomes" id="UP000002572">
    <property type="component" value="Chromosome"/>
</dbReference>
<feature type="transmembrane region" description="Helical" evidence="6">
    <location>
        <begin position="120"/>
        <end position="139"/>
    </location>
</feature>